<dbReference type="EMBL" id="LTAO01000012">
    <property type="protein sequence ID" value="KYG31864.1"/>
    <property type="molecule type" value="Genomic_DNA"/>
</dbReference>
<evidence type="ECO:0000256" key="1">
    <source>
        <dbReference type="SAM" id="Phobius"/>
    </source>
</evidence>
<dbReference type="RefSeq" id="WP_061948235.1">
    <property type="nucleotide sequence ID" value="NZ_LTAO01000012.1"/>
</dbReference>
<evidence type="ECO:0000313" key="3">
    <source>
        <dbReference type="Proteomes" id="UP000075806"/>
    </source>
</evidence>
<protein>
    <recommendedName>
        <fullName evidence="4">DUF2905 domain-containing protein</fullName>
    </recommendedName>
</protein>
<keyword evidence="1" id="KW-0812">Transmembrane</keyword>
<feature type="transmembrane region" description="Helical" evidence="1">
    <location>
        <begin position="47"/>
        <end position="68"/>
    </location>
</feature>
<keyword evidence="3" id="KW-1185">Reference proteome</keyword>
<organism evidence="2 3">
    <name type="scientific">Alkalihalobacillus trypoxylicola</name>
    <dbReference type="NCBI Taxonomy" id="519424"/>
    <lineage>
        <taxon>Bacteria</taxon>
        <taxon>Bacillati</taxon>
        <taxon>Bacillota</taxon>
        <taxon>Bacilli</taxon>
        <taxon>Bacillales</taxon>
        <taxon>Bacillaceae</taxon>
        <taxon>Alkalihalobacillus</taxon>
    </lineage>
</organism>
<keyword evidence="1" id="KW-0472">Membrane</keyword>
<dbReference type="Proteomes" id="UP000075806">
    <property type="component" value="Unassembled WGS sequence"/>
</dbReference>
<evidence type="ECO:0000313" key="2">
    <source>
        <dbReference type="EMBL" id="KYG31864.1"/>
    </source>
</evidence>
<sequence length="72" mass="8065">MGFFPKLLITLGVILIILGIVWQVIGRFIPLGKLPGDILIKGENSTFYFPIVTCLVISVLLSLIFFILGRFR</sequence>
<dbReference type="PANTHER" id="PTHR36443:SF1">
    <property type="entry name" value="BSR5223 PROTEIN"/>
    <property type="match status" value="1"/>
</dbReference>
<evidence type="ECO:0008006" key="4">
    <source>
        <dbReference type="Google" id="ProtNLM"/>
    </source>
</evidence>
<reference evidence="2" key="1">
    <citation type="submission" date="2016-02" db="EMBL/GenBank/DDBJ databases">
        <title>Genome sequence of Bacillus trypoxylicola KCTC 13244(T).</title>
        <authorList>
            <person name="Jeong H."/>
            <person name="Park S.-H."/>
            <person name="Choi S.-K."/>
        </authorList>
    </citation>
    <scope>NUCLEOTIDE SEQUENCE [LARGE SCALE GENOMIC DNA]</scope>
    <source>
        <strain evidence="2">KCTC 13244</strain>
    </source>
</reference>
<proteinExistence type="predicted"/>
<keyword evidence="1" id="KW-1133">Transmembrane helix</keyword>
<accession>A0A161PGG0</accession>
<dbReference type="STRING" id="519424.AZF04_03545"/>
<dbReference type="Pfam" id="PF11146">
    <property type="entry name" value="DUF2905"/>
    <property type="match status" value="1"/>
</dbReference>
<comment type="caution">
    <text evidence="2">The sequence shown here is derived from an EMBL/GenBank/DDBJ whole genome shotgun (WGS) entry which is preliminary data.</text>
</comment>
<gene>
    <name evidence="2" type="ORF">AZF04_03545</name>
</gene>
<name>A0A161PGG0_9BACI</name>
<dbReference type="AlphaFoldDB" id="A0A161PGG0"/>
<dbReference type="PANTHER" id="PTHR36443">
    <property type="entry name" value="BSR5223 PROTEIN"/>
    <property type="match status" value="1"/>
</dbReference>
<dbReference type="InterPro" id="IPR021320">
    <property type="entry name" value="DUF2905"/>
</dbReference>